<evidence type="ECO:0000256" key="2">
    <source>
        <dbReference type="ARBA" id="ARBA00022692"/>
    </source>
</evidence>
<dbReference type="PANTHER" id="PTHR21191">
    <property type="entry name" value="AQUAPORIN"/>
    <property type="match status" value="1"/>
</dbReference>
<feature type="transmembrane region" description="Helical" evidence="5">
    <location>
        <begin position="106"/>
        <end position="126"/>
    </location>
</feature>
<sequence>MFAWLVHLGDLAIITFTCHLLRVVVRKLLPDTPRILLEELISTADFCGCCFEMAFLFEVYGTIPFGIALFIMCLWWCYIWGDAAVNPNKHLEDYIKGEASVLQAGLRILFEMVAGIYTFWFIHYMWSFGLSVEHKYKSREKICDADLQVSPMKGALVEGILTFIDRFNALVAGDIAPLQSVVYSAGLSTGLVLAGLNYSGGYFNPVLATSLKYGCRGHNVLEFFLVYWIGSVTGCLVALYLYMFVVSRFTKKRAPVEAEEKKVN</sequence>
<feature type="transmembrane region" description="Helical" evidence="5">
    <location>
        <begin position="6"/>
        <end position="25"/>
    </location>
</feature>
<reference evidence="6" key="1">
    <citation type="journal article" date="2018" name="Toxicon">
        <title>Venom-gland transcriptomics and venom proteomics of the giant Florida blue centipede, Scolopendra viridis.</title>
        <authorList>
            <person name="Ward M.J."/>
            <person name="Rokyta D.R."/>
        </authorList>
    </citation>
    <scope>NUCLEOTIDE SEQUENCE</scope>
    <source>
        <tissue evidence="6">Venom gland</tissue>
    </source>
</reference>
<dbReference type="PIRSF" id="PIRSF017529">
    <property type="entry name" value="Aquaporin_11/12"/>
    <property type="match status" value="1"/>
</dbReference>
<dbReference type="PANTHER" id="PTHR21191:SF16">
    <property type="entry name" value="AQUAPORIN"/>
    <property type="match status" value="1"/>
</dbReference>
<dbReference type="AlphaFoldDB" id="A0A4D5RB59"/>
<evidence type="ECO:0000256" key="3">
    <source>
        <dbReference type="ARBA" id="ARBA00022989"/>
    </source>
</evidence>
<dbReference type="EMBL" id="GGNE01000477">
    <property type="protein sequence ID" value="MIC89018.1"/>
    <property type="molecule type" value="Transcribed_RNA"/>
</dbReference>
<comment type="caution">
    <text evidence="5">Lacks conserved residue(s) required for the propagation of feature annotation.</text>
</comment>
<feature type="transmembrane region" description="Helical" evidence="5">
    <location>
        <begin position="63"/>
        <end position="85"/>
    </location>
</feature>
<dbReference type="Gene3D" id="1.20.1080.10">
    <property type="entry name" value="Glycerol uptake facilitator protein"/>
    <property type="match status" value="1"/>
</dbReference>
<evidence type="ECO:0000256" key="4">
    <source>
        <dbReference type="ARBA" id="ARBA00023136"/>
    </source>
</evidence>
<organism evidence="6">
    <name type="scientific">Scolopendra viridis</name>
    <name type="common">Giant centipede</name>
    <dbReference type="NCBI Taxonomy" id="118503"/>
    <lineage>
        <taxon>Eukaryota</taxon>
        <taxon>Metazoa</taxon>
        <taxon>Ecdysozoa</taxon>
        <taxon>Arthropoda</taxon>
        <taxon>Myriapoda</taxon>
        <taxon>Chilopoda</taxon>
        <taxon>Pleurostigmophora</taxon>
        <taxon>Scolopendromorpha</taxon>
        <taxon>Scolopendridae</taxon>
        <taxon>Scolopendra</taxon>
    </lineage>
</organism>
<evidence type="ECO:0000256" key="5">
    <source>
        <dbReference type="PIRNR" id="PIRNR017529"/>
    </source>
</evidence>
<accession>A0A4D5RB59</accession>
<evidence type="ECO:0000313" key="6">
    <source>
        <dbReference type="EMBL" id="MIC89018.1"/>
    </source>
</evidence>
<dbReference type="GO" id="GO:0016020">
    <property type="term" value="C:membrane"/>
    <property type="evidence" value="ECO:0007669"/>
    <property type="project" value="UniProtKB-SubCell"/>
</dbReference>
<evidence type="ECO:0000256" key="1">
    <source>
        <dbReference type="ARBA" id="ARBA00004141"/>
    </source>
</evidence>
<dbReference type="SUPFAM" id="SSF81338">
    <property type="entry name" value="Aquaporin-like"/>
    <property type="match status" value="1"/>
</dbReference>
<comment type="subcellular location">
    <subcellularLocation>
        <location evidence="1">Membrane</location>
        <topology evidence="1">Multi-pass membrane protein</topology>
    </subcellularLocation>
</comment>
<protein>
    <recommendedName>
        <fullName evidence="5">Aquaporin</fullName>
    </recommendedName>
</protein>
<keyword evidence="3 5" id="KW-1133">Transmembrane helix</keyword>
<dbReference type="GO" id="GO:0005737">
    <property type="term" value="C:cytoplasm"/>
    <property type="evidence" value="ECO:0007669"/>
    <property type="project" value="TreeGrafter"/>
</dbReference>
<dbReference type="InterPro" id="IPR016697">
    <property type="entry name" value="Aquaporin_11/12"/>
</dbReference>
<keyword evidence="4 5" id="KW-0472">Membrane</keyword>
<dbReference type="GO" id="GO:0015267">
    <property type="term" value="F:channel activity"/>
    <property type="evidence" value="ECO:0007669"/>
    <property type="project" value="TreeGrafter"/>
</dbReference>
<keyword evidence="2 5" id="KW-0812">Transmembrane</keyword>
<dbReference type="InterPro" id="IPR051883">
    <property type="entry name" value="AQP11/12_channel"/>
</dbReference>
<dbReference type="InterPro" id="IPR023271">
    <property type="entry name" value="Aquaporin-like"/>
</dbReference>
<feature type="transmembrane region" description="Helical" evidence="5">
    <location>
        <begin position="225"/>
        <end position="245"/>
    </location>
</feature>
<proteinExistence type="inferred from homology"/>
<comment type="similarity">
    <text evidence="5">Belongs to the MIP/aquaporin (TC 1.A.8) family.</text>
</comment>
<name>A0A4D5RB59_SCOVI</name>